<reference evidence="2 3" key="1">
    <citation type="submission" date="2024-05" db="EMBL/GenBank/DDBJ databases">
        <title>Genome sequencing and assembly of Indian major carp, Cirrhinus mrigala (Hamilton, 1822).</title>
        <authorList>
            <person name="Mohindra V."/>
            <person name="Chowdhury L.M."/>
            <person name="Lal K."/>
            <person name="Jena J.K."/>
        </authorList>
    </citation>
    <scope>NUCLEOTIDE SEQUENCE [LARGE SCALE GENOMIC DNA]</scope>
    <source>
        <strain evidence="2">CM1030</strain>
        <tissue evidence="2">Blood</tissue>
    </source>
</reference>
<feature type="compositionally biased region" description="Low complexity" evidence="1">
    <location>
        <begin position="10"/>
        <end position="29"/>
    </location>
</feature>
<proteinExistence type="predicted"/>
<evidence type="ECO:0000256" key="1">
    <source>
        <dbReference type="SAM" id="MobiDB-lite"/>
    </source>
</evidence>
<gene>
    <name evidence="2" type="ORF">M9458_057164</name>
</gene>
<feature type="region of interest" description="Disordered" evidence="1">
    <location>
        <begin position="1"/>
        <end position="49"/>
    </location>
</feature>
<evidence type="ECO:0000313" key="2">
    <source>
        <dbReference type="EMBL" id="KAL0147536.1"/>
    </source>
</evidence>
<feature type="non-terminal residue" evidence="2">
    <location>
        <position position="1"/>
    </location>
</feature>
<accession>A0ABD0MFK2</accession>
<evidence type="ECO:0000313" key="3">
    <source>
        <dbReference type="Proteomes" id="UP001529510"/>
    </source>
</evidence>
<dbReference type="Proteomes" id="UP001529510">
    <property type="component" value="Unassembled WGS sequence"/>
</dbReference>
<comment type="caution">
    <text evidence="2">The sequence shown here is derived from an EMBL/GenBank/DDBJ whole genome shotgun (WGS) entry which is preliminary data.</text>
</comment>
<name>A0ABD0MFK2_CIRMR</name>
<keyword evidence="3" id="KW-1185">Reference proteome</keyword>
<dbReference type="AlphaFoldDB" id="A0ABD0MFK2"/>
<dbReference type="EMBL" id="JAMKFB020000740">
    <property type="protein sequence ID" value="KAL0147536.1"/>
    <property type="molecule type" value="Genomic_DNA"/>
</dbReference>
<organism evidence="2 3">
    <name type="scientific">Cirrhinus mrigala</name>
    <name type="common">Mrigala</name>
    <dbReference type="NCBI Taxonomy" id="683832"/>
    <lineage>
        <taxon>Eukaryota</taxon>
        <taxon>Metazoa</taxon>
        <taxon>Chordata</taxon>
        <taxon>Craniata</taxon>
        <taxon>Vertebrata</taxon>
        <taxon>Euteleostomi</taxon>
        <taxon>Actinopterygii</taxon>
        <taxon>Neopterygii</taxon>
        <taxon>Teleostei</taxon>
        <taxon>Ostariophysi</taxon>
        <taxon>Cypriniformes</taxon>
        <taxon>Cyprinidae</taxon>
        <taxon>Labeoninae</taxon>
        <taxon>Labeonini</taxon>
        <taxon>Cirrhinus</taxon>
    </lineage>
</organism>
<protein>
    <submittedName>
        <fullName evidence="2">Uncharacterized protein</fullName>
    </submittedName>
</protein>
<sequence length="146" mass="15414">ARQHVQGQRPPMTATAPAAAPSLPSTAAPVHAPAASYGHGPTATPAPTPAAAPAIAAVPIPPPHNQRVPRTTAWRRRKAEEAAAAARSQGLTPKKRRTPEHLFCQKCGQPNTKEFGHCQFRGAHFCAKASGKTVAQWLEEVKKGQT</sequence>